<protein>
    <submittedName>
        <fullName evidence="1">Uncharacterized protein</fullName>
    </submittedName>
</protein>
<keyword evidence="2" id="KW-1185">Reference proteome</keyword>
<gene>
    <name evidence="1" type="ORF">MLD38_002338</name>
</gene>
<evidence type="ECO:0000313" key="2">
    <source>
        <dbReference type="Proteomes" id="UP001057402"/>
    </source>
</evidence>
<comment type="caution">
    <text evidence="1">The sequence shown here is derived from an EMBL/GenBank/DDBJ whole genome shotgun (WGS) entry which is preliminary data.</text>
</comment>
<dbReference type="EMBL" id="CM042881">
    <property type="protein sequence ID" value="KAI4384150.1"/>
    <property type="molecule type" value="Genomic_DNA"/>
</dbReference>
<name>A0ACB9RYH8_9MYRT</name>
<evidence type="ECO:0000313" key="1">
    <source>
        <dbReference type="EMBL" id="KAI4384150.1"/>
    </source>
</evidence>
<proteinExistence type="predicted"/>
<reference evidence="2" key="1">
    <citation type="journal article" date="2023" name="Front. Plant Sci.">
        <title>Chromosomal-level genome assembly of Melastoma candidum provides insights into trichome evolution.</title>
        <authorList>
            <person name="Zhong Y."/>
            <person name="Wu W."/>
            <person name="Sun C."/>
            <person name="Zou P."/>
            <person name="Liu Y."/>
            <person name="Dai S."/>
            <person name="Zhou R."/>
        </authorList>
    </citation>
    <scope>NUCLEOTIDE SEQUENCE [LARGE SCALE GENOMIC DNA]</scope>
</reference>
<organism evidence="1 2">
    <name type="scientific">Melastoma candidum</name>
    <dbReference type="NCBI Taxonomy" id="119954"/>
    <lineage>
        <taxon>Eukaryota</taxon>
        <taxon>Viridiplantae</taxon>
        <taxon>Streptophyta</taxon>
        <taxon>Embryophyta</taxon>
        <taxon>Tracheophyta</taxon>
        <taxon>Spermatophyta</taxon>
        <taxon>Magnoliopsida</taxon>
        <taxon>eudicotyledons</taxon>
        <taxon>Gunneridae</taxon>
        <taxon>Pentapetalae</taxon>
        <taxon>rosids</taxon>
        <taxon>malvids</taxon>
        <taxon>Myrtales</taxon>
        <taxon>Melastomataceae</taxon>
        <taxon>Melastomatoideae</taxon>
        <taxon>Melastomateae</taxon>
        <taxon>Melastoma</taxon>
    </lineage>
</organism>
<dbReference type="Proteomes" id="UP001057402">
    <property type="component" value="Chromosome 2"/>
</dbReference>
<sequence length="638" mass="70894">MKFMKLGSRPDTFYTTDAIRSVSSEVSSDLIIQVKGTRYLLHKFPLLSKSLRLQRLCSESPDSSPHQIVHLPEFPGGDEAFDLCARFCYGITITLSAYNIVAARCAAEYLQMSEDVEKGNLIYKLEVFLNSCILQGWRDSIVTLKTTRAFPLWSEDLRITGRCIEAIAAKVLMNPSKVTLSHSQSRRGGDDLSCNGAEIQSQRTYKPACKGWWAEDISELGIDLYWRTMIAIKSGGRLPSNLIGDALKVYASCWLPKIQISRITDLDIGSDSDSEGNVEITSKTRLLLESIISLLPAERGAVSCCFLLKLLKAANILGASPSSKMELARRIGIQLEEATAKDLLIPPPSRASNMLYDFDIVMNIVELFMLQSQSPPTSPPRFKSEFIERRRSRSAENIDLDFQESRRSSSASHSSKMKVAKIIDGYLQAIGHDINLPLSKFMALAKAIPDFARIDHDDLYKAIDVYLKAHSDLTKGERKRLCQILDCKKLSMEACMHAAQNEMLPLRVVVQVLFFEQARATKSGNKVADLPGNIKALIESHGIDPSRPLAPLSTTTASIPADDQWSVSGIRSPKRIPTLKMKLAEDEELEEQDDTRQDGMGKSSKLRGLCAIPGRPKRMLGKFWSNGRSANANGNDKN</sequence>
<accession>A0ACB9RYH8</accession>